<feature type="compositionally biased region" description="Low complexity" evidence="2">
    <location>
        <begin position="264"/>
        <end position="280"/>
    </location>
</feature>
<feature type="compositionally biased region" description="Low complexity" evidence="2">
    <location>
        <begin position="230"/>
        <end position="241"/>
    </location>
</feature>
<feature type="compositionally biased region" description="Low complexity" evidence="2">
    <location>
        <begin position="315"/>
        <end position="324"/>
    </location>
</feature>
<evidence type="ECO:0000313" key="5">
    <source>
        <dbReference type="Proteomes" id="UP001163798"/>
    </source>
</evidence>
<feature type="compositionally biased region" description="Low complexity" evidence="2">
    <location>
        <begin position="335"/>
        <end position="347"/>
    </location>
</feature>
<dbReference type="InterPro" id="IPR050827">
    <property type="entry name" value="CRP1_MDG1_kinase"/>
</dbReference>
<dbReference type="GO" id="GO:0005737">
    <property type="term" value="C:cytoplasm"/>
    <property type="evidence" value="ECO:0007669"/>
    <property type="project" value="TreeGrafter"/>
</dbReference>
<feature type="compositionally biased region" description="Polar residues" evidence="2">
    <location>
        <begin position="243"/>
        <end position="256"/>
    </location>
</feature>
<dbReference type="InterPro" id="IPR013783">
    <property type="entry name" value="Ig-like_fold"/>
</dbReference>
<dbReference type="PANTHER" id="PTHR10343">
    <property type="entry name" value="5'-AMP-ACTIVATED PROTEIN KINASE , BETA SUBUNIT"/>
    <property type="match status" value="1"/>
</dbReference>
<dbReference type="CDD" id="cd02859">
    <property type="entry name" value="E_set_AMPKbeta_like_N"/>
    <property type="match status" value="1"/>
</dbReference>
<evidence type="ECO:0000256" key="2">
    <source>
        <dbReference type="SAM" id="MobiDB-lite"/>
    </source>
</evidence>
<feature type="region of interest" description="Disordered" evidence="2">
    <location>
        <begin position="171"/>
        <end position="442"/>
    </location>
</feature>
<dbReference type="Pfam" id="PF16561">
    <property type="entry name" value="AMPK1_CBM"/>
    <property type="match status" value="1"/>
</dbReference>
<dbReference type="SUPFAM" id="SSF81296">
    <property type="entry name" value="E set domains"/>
    <property type="match status" value="1"/>
</dbReference>
<feature type="compositionally biased region" description="Polar residues" evidence="2">
    <location>
        <begin position="304"/>
        <end position="314"/>
    </location>
</feature>
<dbReference type="PANTHER" id="PTHR10343:SF81">
    <property type="entry name" value="CRUCIFORM DNA-RECOGNIZING PROTEIN 1-RELATED"/>
    <property type="match status" value="1"/>
</dbReference>
<dbReference type="GO" id="GO:0007165">
    <property type="term" value="P:signal transduction"/>
    <property type="evidence" value="ECO:0007669"/>
    <property type="project" value="TreeGrafter"/>
</dbReference>
<feature type="compositionally biased region" description="Low complexity" evidence="2">
    <location>
        <begin position="402"/>
        <end position="414"/>
    </location>
</feature>
<organism evidence="4 5">
    <name type="scientific">Lentinula aff. detonsa</name>
    <dbReference type="NCBI Taxonomy" id="2804958"/>
    <lineage>
        <taxon>Eukaryota</taxon>
        <taxon>Fungi</taxon>
        <taxon>Dikarya</taxon>
        <taxon>Basidiomycota</taxon>
        <taxon>Agaricomycotina</taxon>
        <taxon>Agaricomycetes</taxon>
        <taxon>Agaricomycetidae</taxon>
        <taxon>Agaricales</taxon>
        <taxon>Marasmiineae</taxon>
        <taxon>Omphalotaceae</taxon>
        <taxon>Lentinula</taxon>
    </lineage>
</organism>
<comment type="caution">
    <text evidence="4">The sequence shown here is derived from an EMBL/GenBank/DDBJ whole genome shotgun (WGS) entry which is preliminary data.</text>
</comment>
<gene>
    <name evidence="4" type="ORF">GGU10DRAFT_147445</name>
</gene>
<dbReference type="GO" id="GO:0031588">
    <property type="term" value="C:nucleotide-activated protein kinase complex"/>
    <property type="evidence" value="ECO:0007669"/>
    <property type="project" value="TreeGrafter"/>
</dbReference>
<sequence>MTASEKYQATFYWPHTEPSVVIVTGSFDGWSQSLRLQKREDGFKGTAELDSNEKIAYKFVVDGQWLVNNQEPTETDNSGNVNNVYLTPEKLSEAPRTNGILEESKLSSENAVDLATIIAATDGTSSALGYVASGVGAAIQGVIGIDPINPDQMSVKSPVSPFPPTSIAVTAATEESNPTTASSDTAPSSMTNGAVEDISVPVESTETAHPPVEPSTHTPVNAAPLSPQVPSADSAPPAEAEVTPSTHTPVQASAALSTEPPVETIPATPIPSATIPASSSVEASTHGPVVVPASPTSTPDAVTPASTPAVNSVTPVPAAEAVVPSDTTSGDTKGAIPAEPTIPTTPTKKTHLNGNGNENASTPVGSPVGSPAPRASTSSILSTPSKRSSRILSFPSRGSPTPDSSPSSKFESPSTRAKRKSIFGKMSIKNLFGKEKEKEKEK</sequence>
<dbReference type="GO" id="GO:0005634">
    <property type="term" value="C:nucleus"/>
    <property type="evidence" value="ECO:0007669"/>
    <property type="project" value="TreeGrafter"/>
</dbReference>
<reference evidence="4" key="1">
    <citation type="submission" date="2022-08" db="EMBL/GenBank/DDBJ databases">
        <authorList>
            <consortium name="DOE Joint Genome Institute"/>
            <person name="Min B."/>
            <person name="Riley R."/>
            <person name="Sierra-Patev S."/>
            <person name="Naranjo-Ortiz M."/>
            <person name="Looney B."/>
            <person name="Konkel Z."/>
            <person name="Slot J.C."/>
            <person name="Sakamoto Y."/>
            <person name="Steenwyk J.L."/>
            <person name="Rokas A."/>
            <person name="Carro J."/>
            <person name="Camarero S."/>
            <person name="Ferreira P."/>
            <person name="Molpeceres G."/>
            <person name="Ruiz-Duenas F.J."/>
            <person name="Serrano A."/>
            <person name="Henrissat B."/>
            <person name="Drula E."/>
            <person name="Hughes K.W."/>
            <person name="Mata J.L."/>
            <person name="Ishikawa N.K."/>
            <person name="Vargas-Isla R."/>
            <person name="Ushijima S."/>
            <person name="Smith C.A."/>
            <person name="Ahrendt S."/>
            <person name="Andreopoulos W."/>
            <person name="He G."/>
            <person name="Labutti K."/>
            <person name="Lipzen A."/>
            <person name="Ng V."/>
            <person name="Sandor L."/>
            <person name="Barry K."/>
            <person name="Martinez A.T."/>
            <person name="Xiao Y."/>
            <person name="Gibbons J.G."/>
            <person name="Terashima K."/>
            <person name="Hibbett D.S."/>
            <person name="Grigoriev I.V."/>
        </authorList>
    </citation>
    <scope>NUCLEOTIDE SEQUENCE</scope>
    <source>
        <strain evidence="4">TFB10291</strain>
    </source>
</reference>
<dbReference type="Gene3D" id="2.60.40.10">
    <property type="entry name" value="Immunoglobulins"/>
    <property type="match status" value="1"/>
</dbReference>
<feature type="compositionally biased region" description="Low complexity" evidence="2">
    <location>
        <begin position="178"/>
        <end position="191"/>
    </location>
</feature>
<dbReference type="EMBL" id="MU793248">
    <property type="protein sequence ID" value="KAJ3790710.1"/>
    <property type="molecule type" value="Genomic_DNA"/>
</dbReference>
<name>A0AA38U7S9_9AGAR</name>
<dbReference type="InterPro" id="IPR032640">
    <property type="entry name" value="AMPK1_CBM"/>
</dbReference>
<evidence type="ECO:0000256" key="1">
    <source>
        <dbReference type="ARBA" id="ARBA00038216"/>
    </source>
</evidence>
<comment type="similarity">
    <text evidence="1">Belongs to the CRP1/MDG1 family.</text>
</comment>
<feature type="domain" description="AMP-activated protein kinase glycogen-binding" evidence="3">
    <location>
        <begin position="9"/>
        <end position="85"/>
    </location>
</feature>
<dbReference type="Proteomes" id="UP001163798">
    <property type="component" value="Unassembled WGS sequence"/>
</dbReference>
<dbReference type="InterPro" id="IPR014756">
    <property type="entry name" value="Ig_E-set"/>
</dbReference>
<accession>A0AA38U7S9</accession>
<dbReference type="AlphaFoldDB" id="A0AA38U7S9"/>
<feature type="compositionally biased region" description="Low complexity" evidence="2">
    <location>
        <begin position="288"/>
        <end position="299"/>
    </location>
</feature>
<keyword evidence="5" id="KW-1185">Reference proteome</keyword>
<feature type="compositionally biased region" description="Basic and acidic residues" evidence="2">
    <location>
        <begin position="432"/>
        <end position="442"/>
    </location>
</feature>
<dbReference type="GO" id="GO:0019901">
    <property type="term" value="F:protein kinase binding"/>
    <property type="evidence" value="ECO:0007669"/>
    <property type="project" value="TreeGrafter"/>
</dbReference>
<evidence type="ECO:0000259" key="3">
    <source>
        <dbReference type="Pfam" id="PF16561"/>
    </source>
</evidence>
<feature type="compositionally biased region" description="Polar residues" evidence="2">
    <location>
        <begin position="352"/>
        <end position="364"/>
    </location>
</feature>
<proteinExistence type="inferred from homology"/>
<feature type="compositionally biased region" description="Polar residues" evidence="2">
    <location>
        <begin position="375"/>
        <end position="386"/>
    </location>
</feature>
<protein>
    <recommendedName>
        <fullName evidence="3">AMP-activated protein kinase glycogen-binding domain-containing protein</fullName>
    </recommendedName>
</protein>
<evidence type="ECO:0000313" key="4">
    <source>
        <dbReference type="EMBL" id="KAJ3790710.1"/>
    </source>
</evidence>